<feature type="signal peptide" evidence="1">
    <location>
        <begin position="1"/>
        <end position="24"/>
    </location>
</feature>
<organism evidence="2 3">
    <name type="scientific">Deefgea tanakiae</name>
    <dbReference type="NCBI Taxonomy" id="2865840"/>
    <lineage>
        <taxon>Bacteria</taxon>
        <taxon>Pseudomonadati</taxon>
        <taxon>Pseudomonadota</taxon>
        <taxon>Betaproteobacteria</taxon>
        <taxon>Neisseriales</taxon>
        <taxon>Chitinibacteraceae</taxon>
        <taxon>Deefgea</taxon>
    </lineage>
</organism>
<feature type="chain" id="PRO_5047231827" evidence="1">
    <location>
        <begin position="25"/>
        <end position="310"/>
    </location>
</feature>
<gene>
    <name evidence="2" type="ORF">K4H28_14950</name>
</gene>
<dbReference type="Proteomes" id="UP000825679">
    <property type="component" value="Chromosome"/>
</dbReference>
<dbReference type="Pfam" id="PF01963">
    <property type="entry name" value="TraB_PrgY_gumN"/>
    <property type="match status" value="1"/>
</dbReference>
<dbReference type="PANTHER" id="PTHR40590:SF1">
    <property type="entry name" value="CYTOPLASMIC PROTEIN"/>
    <property type="match status" value="1"/>
</dbReference>
<dbReference type="CDD" id="cd14789">
    <property type="entry name" value="Tiki"/>
    <property type="match status" value="1"/>
</dbReference>
<proteinExistence type="predicted"/>
<name>A0ABX8Z4Q9_9NEIS</name>
<keyword evidence="3" id="KW-1185">Reference proteome</keyword>
<dbReference type="InterPro" id="IPR002816">
    <property type="entry name" value="TraB/PrgY/GumN_fam"/>
</dbReference>
<reference evidence="2 3" key="1">
    <citation type="submission" date="2021-08" db="EMBL/GenBank/DDBJ databases">
        <title>complete genome sequencing of Deefgea sp. D25.</title>
        <authorList>
            <person name="Bae J.-W."/>
            <person name="Gim D.-H."/>
        </authorList>
    </citation>
    <scope>NUCLEOTIDE SEQUENCE [LARGE SCALE GENOMIC DNA]</scope>
    <source>
        <strain evidence="2 3">D25</strain>
    </source>
</reference>
<evidence type="ECO:0000313" key="3">
    <source>
        <dbReference type="Proteomes" id="UP000825679"/>
    </source>
</evidence>
<dbReference type="InterPro" id="IPR047111">
    <property type="entry name" value="YbaP-like"/>
</dbReference>
<dbReference type="PANTHER" id="PTHR40590">
    <property type="entry name" value="CYTOPLASMIC PROTEIN-RELATED"/>
    <property type="match status" value="1"/>
</dbReference>
<sequence>MRRLIQVSSLLWGILIGLSVSVNAACVPAPIAPSAQEIQQLQETARDHGFLWKISKDGRTSWLYGSIHVNRLSTAFPGPKMRQALQQSQVIALELDPTDSATQAKLMQLGAQGAGQVPPALKARLQVQLDKVCLPESVAQAIHPALLFANLSVLGLREAGFETAYGTEYVLAGAGKKIIPLETAESQIQALLGDGKVSAAEYADALAILENDSEQGTAIKLFDAWLKSDLFTLESFADWCDCMNTPKQRADLRRLLDDRNSPMVDRIAKLHTQSAPIFVAVGSLHMVGKNGLPALLAKRGFKVERVNFEN</sequence>
<keyword evidence="1" id="KW-0732">Signal</keyword>
<protein>
    <submittedName>
        <fullName evidence="2">TraB/GumN family protein</fullName>
    </submittedName>
</protein>
<evidence type="ECO:0000313" key="2">
    <source>
        <dbReference type="EMBL" id="QZA77553.1"/>
    </source>
</evidence>
<evidence type="ECO:0000256" key="1">
    <source>
        <dbReference type="SAM" id="SignalP"/>
    </source>
</evidence>
<dbReference type="EMBL" id="CP081150">
    <property type="protein sequence ID" value="QZA77553.1"/>
    <property type="molecule type" value="Genomic_DNA"/>
</dbReference>
<accession>A0ABX8Z4Q9</accession>